<gene>
    <name evidence="2" type="ORF">GCM10009863_40470</name>
</gene>
<accession>A0ABP6CRQ9</accession>
<proteinExistence type="predicted"/>
<protein>
    <submittedName>
        <fullName evidence="2">Uncharacterized protein</fullName>
    </submittedName>
</protein>
<evidence type="ECO:0000313" key="3">
    <source>
        <dbReference type="Proteomes" id="UP001501447"/>
    </source>
</evidence>
<organism evidence="2 3">
    <name type="scientific">Streptomyces axinellae</name>
    <dbReference type="NCBI Taxonomy" id="552788"/>
    <lineage>
        <taxon>Bacteria</taxon>
        <taxon>Bacillati</taxon>
        <taxon>Actinomycetota</taxon>
        <taxon>Actinomycetes</taxon>
        <taxon>Kitasatosporales</taxon>
        <taxon>Streptomycetaceae</taxon>
        <taxon>Streptomyces</taxon>
    </lineage>
</organism>
<reference evidence="3" key="1">
    <citation type="journal article" date="2019" name="Int. J. Syst. Evol. Microbiol.">
        <title>The Global Catalogue of Microorganisms (GCM) 10K type strain sequencing project: providing services to taxonomists for standard genome sequencing and annotation.</title>
        <authorList>
            <consortium name="The Broad Institute Genomics Platform"/>
            <consortium name="The Broad Institute Genome Sequencing Center for Infectious Disease"/>
            <person name="Wu L."/>
            <person name="Ma J."/>
        </authorList>
    </citation>
    <scope>NUCLEOTIDE SEQUENCE [LARGE SCALE GENOMIC DNA]</scope>
    <source>
        <strain evidence="3">JCM 16373</strain>
    </source>
</reference>
<dbReference type="Proteomes" id="UP001501447">
    <property type="component" value="Unassembled WGS sequence"/>
</dbReference>
<feature type="transmembrane region" description="Helical" evidence="1">
    <location>
        <begin position="46"/>
        <end position="65"/>
    </location>
</feature>
<keyword evidence="3" id="KW-1185">Reference proteome</keyword>
<name>A0ABP6CRQ9_9ACTN</name>
<dbReference type="EMBL" id="BAAARJ010000013">
    <property type="protein sequence ID" value="GAA2622317.1"/>
    <property type="molecule type" value="Genomic_DNA"/>
</dbReference>
<evidence type="ECO:0000313" key="2">
    <source>
        <dbReference type="EMBL" id="GAA2622317.1"/>
    </source>
</evidence>
<feature type="transmembrane region" description="Helical" evidence="1">
    <location>
        <begin position="20"/>
        <end position="39"/>
    </location>
</feature>
<keyword evidence="1" id="KW-1133">Transmembrane helix</keyword>
<evidence type="ECO:0000256" key="1">
    <source>
        <dbReference type="SAM" id="Phobius"/>
    </source>
</evidence>
<keyword evidence="1" id="KW-0472">Membrane</keyword>
<keyword evidence="1" id="KW-0812">Transmembrane</keyword>
<comment type="caution">
    <text evidence="2">The sequence shown here is derived from an EMBL/GenBank/DDBJ whole genome shotgun (WGS) entry which is preliminary data.</text>
</comment>
<sequence length="67" mass="6832">MCGFRRGWPRSSPRPFGGAPLLGSEVAAVVGTVTVVGVNTKTRTRIVTGALAVLFVVVILASALGGH</sequence>